<feature type="domain" description="Topoisomerase 6 subunit A/Spo11 TOPRIM" evidence="11">
    <location>
        <begin position="190"/>
        <end position="358"/>
    </location>
</feature>
<dbReference type="GO" id="GO:0006265">
    <property type="term" value="P:DNA topological change"/>
    <property type="evidence" value="ECO:0007669"/>
    <property type="project" value="InterPro"/>
</dbReference>
<keyword evidence="8" id="KW-0238">DNA-binding</keyword>
<keyword evidence="6" id="KW-0460">Magnesium</keyword>
<evidence type="ECO:0000256" key="9">
    <source>
        <dbReference type="ARBA" id="ARBA00023235"/>
    </source>
</evidence>
<evidence type="ECO:0000256" key="1">
    <source>
        <dbReference type="ARBA" id="ARBA00000185"/>
    </source>
</evidence>
<keyword evidence="9" id="KW-0413">Isomerase</keyword>
<evidence type="ECO:0000313" key="12">
    <source>
        <dbReference type="EMBL" id="SVB84621.1"/>
    </source>
</evidence>
<dbReference type="GO" id="GO:0003918">
    <property type="term" value="F:DNA topoisomerase type II (double strand cut, ATP-hydrolyzing) activity"/>
    <property type="evidence" value="ECO:0007669"/>
    <property type="project" value="UniProtKB-EC"/>
</dbReference>
<dbReference type="InterPro" id="IPR036388">
    <property type="entry name" value="WH-like_DNA-bd_sf"/>
</dbReference>
<dbReference type="InterPro" id="IPR036078">
    <property type="entry name" value="Spo11/TopoVI_A_sf"/>
</dbReference>
<dbReference type="InterPro" id="IPR004085">
    <property type="entry name" value="TopoVI_A"/>
</dbReference>
<dbReference type="CDD" id="cd00223">
    <property type="entry name" value="TOPRIM_TopoIIB_SPO"/>
    <property type="match status" value="1"/>
</dbReference>
<dbReference type="PANTHER" id="PTHR10848">
    <property type="entry name" value="MEIOTIC RECOMBINATION PROTEIN SPO11"/>
    <property type="match status" value="1"/>
</dbReference>
<dbReference type="EC" id="5.6.2.2" evidence="4"/>
<gene>
    <name evidence="12" type="ORF">METZ01_LOCUS237475</name>
</gene>
<feature type="domain" description="Spo11/DNA topoisomerase VI subunit A N-terminal" evidence="10">
    <location>
        <begin position="67"/>
        <end position="136"/>
    </location>
</feature>
<sequence length="366" mass="42531">MNNKKDIIAKLKKIGEQLEKTIKANDNPEITMPVRTLTNAYFDEKDKLIRLGDKRQSRTFFNVGQSRKFMQTVLIAAQIKELLEQDKPSISTRQLYYILKHTIEGLKENTFEDQAESDPVIEDLEVSADALREELGLEPTPKGVFCGPITYKDVRTGDEINCRKMGTAGAAIPANVEPSVMEFQKSEAKFVLVVEKFAVWNILNQMKFWDKHKCILLTGKGQGERSARRLVSRLNKELKLPVYIFCDFDPYGYYIYSVYKQGSINLAHFSERAGCPDAKFIGLKYDDIEKYKIPKTNWIKMNDQDMKRLKEIQNYDWFKKKEWQKEIEKVKKWGWKVESDSLVSLGIEFMGEKYLPKVIKEADFLD</sequence>
<evidence type="ECO:0000256" key="7">
    <source>
        <dbReference type="ARBA" id="ARBA00023029"/>
    </source>
</evidence>
<name>A0A382HDR6_9ZZZZ</name>
<dbReference type="InterPro" id="IPR034136">
    <property type="entry name" value="TOPRIM_Topo6A/Spo11"/>
</dbReference>
<dbReference type="InterPro" id="IPR013049">
    <property type="entry name" value="Spo11/TopoVI_A_N"/>
</dbReference>
<keyword evidence="5" id="KW-0479">Metal-binding</keyword>
<evidence type="ECO:0000256" key="2">
    <source>
        <dbReference type="ARBA" id="ARBA00001946"/>
    </source>
</evidence>
<dbReference type="AlphaFoldDB" id="A0A382HDR6"/>
<organism evidence="12">
    <name type="scientific">marine metagenome</name>
    <dbReference type="NCBI Taxonomy" id="408172"/>
    <lineage>
        <taxon>unclassified sequences</taxon>
        <taxon>metagenomes</taxon>
        <taxon>ecological metagenomes</taxon>
    </lineage>
</organism>
<dbReference type="Gene3D" id="1.10.10.10">
    <property type="entry name" value="Winged helix-like DNA-binding domain superfamily/Winged helix DNA-binding domain"/>
    <property type="match status" value="1"/>
</dbReference>
<evidence type="ECO:0000256" key="6">
    <source>
        <dbReference type="ARBA" id="ARBA00022842"/>
    </source>
</evidence>
<evidence type="ECO:0000256" key="8">
    <source>
        <dbReference type="ARBA" id="ARBA00023125"/>
    </source>
</evidence>
<dbReference type="SUPFAM" id="SSF56726">
    <property type="entry name" value="DNA topoisomerase IV, alpha subunit"/>
    <property type="match status" value="1"/>
</dbReference>
<reference evidence="12" key="1">
    <citation type="submission" date="2018-05" db="EMBL/GenBank/DDBJ databases">
        <authorList>
            <person name="Lanie J.A."/>
            <person name="Ng W.-L."/>
            <person name="Kazmierczak K.M."/>
            <person name="Andrzejewski T.M."/>
            <person name="Davidsen T.M."/>
            <person name="Wayne K.J."/>
            <person name="Tettelin H."/>
            <person name="Glass J.I."/>
            <person name="Rusch D."/>
            <person name="Podicherti R."/>
            <person name="Tsui H.-C.T."/>
            <person name="Winkler M.E."/>
        </authorList>
    </citation>
    <scope>NUCLEOTIDE SEQUENCE</scope>
</reference>
<dbReference type="PANTHER" id="PTHR10848:SF0">
    <property type="entry name" value="MEIOTIC RECOMBINATION PROTEIN SPO11"/>
    <property type="match status" value="1"/>
</dbReference>
<evidence type="ECO:0000256" key="5">
    <source>
        <dbReference type="ARBA" id="ARBA00022723"/>
    </source>
</evidence>
<comment type="cofactor">
    <cofactor evidence="2">
        <name>Mg(2+)</name>
        <dbReference type="ChEBI" id="CHEBI:18420"/>
    </cofactor>
</comment>
<dbReference type="GO" id="GO:0003677">
    <property type="term" value="F:DNA binding"/>
    <property type="evidence" value="ECO:0007669"/>
    <property type="project" value="UniProtKB-KW"/>
</dbReference>
<dbReference type="GO" id="GO:0005524">
    <property type="term" value="F:ATP binding"/>
    <property type="evidence" value="ECO:0007669"/>
    <property type="project" value="InterPro"/>
</dbReference>
<proteinExistence type="inferred from homology"/>
<evidence type="ECO:0000256" key="4">
    <source>
        <dbReference type="ARBA" id="ARBA00012895"/>
    </source>
</evidence>
<dbReference type="PROSITE" id="PS52041">
    <property type="entry name" value="TOPO_IIB"/>
    <property type="match status" value="1"/>
</dbReference>
<dbReference type="GO" id="GO:0046872">
    <property type="term" value="F:metal ion binding"/>
    <property type="evidence" value="ECO:0007669"/>
    <property type="project" value="UniProtKB-KW"/>
</dbReference>
<dbReference type="EMBL" id="UINC01060278">
    <property type="protein sequence ID" value="SVB84621.1"/>
    <property type="molecule type" value="Genomic_DNA"/>
</dbReference>
<dbReference type="PRINTS" id="PR01550">
    <property type="entry name" value="TOP6AFAMILY"/>
</dbReference>
<dbReference type="Gene3D" id="3.40.1360.10">
    <property type="match status" value="1"/>
</dbReference>
<dbReference type="Pfam" id="PF04406">
    <property type="entry name" value="TP6A_N"/>
    <property type="match status" value="1"/>
</dbReference>
<dbReference type="NCBIfam" id="NF003333">
    <property type="entry name" value="PRK04342.1-2"/>
    <property type="match status" value="1"/>
</dbReference>
<dbReference type="HAMAP" id="MF_00132">
    <property type="entry name" value="Top6A"/>
    <property type="match status" value="1"/>
</dbReference>
<evidence type="ECO:0000259" key="10">
    <source>
        <dbReference type="Pfam" id="PF04406"/>
    </source>
</evidence>
<evidence type="ECO:0000259" key="11">
    <source>
        <dbReference type="Pfam" id="PF21180"/>
    </source>
</evidence>
<dbReference type="Pfam" id="PF21180">
    <property type="entry name" value="TOP6A-Spo11_Toprim"/>
    <property type="match status" value="1"/>
</dbReference>
<keyword evidence="7" id="KW-0799">Topoisomerase</keyword>
<accession>A0A382HDR6</accession>
<comment type="catalytic activity">
    <reaction evidence="1">
        <text>ATP-dependent breakage, passage and rejoining of double-stranded DNA.</text>
        <dbReference type="EC" id="5.6.2.2"/>
    </reaction>
</comment>
<dbReference type="PRINTS" id="PR01552">
    <property type="entry name" value="TPISMRASE6A"/>
</dbReference>
<dbReference type="InterPro" id="IPR002815">
    <property type="entry name" value="Spo11/TopoVI_A"/>
</dbReference>
<protein>
    <recommendedName>
        <fullName evidence="4">DNA topoisomerase (ATP-hydrolyzing)</fullName>
        <ecNumber evidence="4">5.6.2.2</ecNumber>
    </recommendedName>
</protein>
<dbReference type="GO" id="GO:0005694">
    <property type="term" value="C:chromosome"/>
    <property type="evidence" value="ECO:0007669"/>
    <property type="project" value="InterPro"/>
</dbReference>
<comment type="similarity">
    <text evidence="3">Belongs to the TOP6A family.</text>
</comment>
<evidence type="ECO:0000256" key="3">
    <source>
        <dbReference type="ARBA" id="ARBA00006559"/>
    </source>
</evidence>